<dbReference type="Proteomes" id="UP001469553">
    <property type="component" value="Unassembled WGS sequence"/>
</dbReference>
<gene>
    <name evidence="1" type="ORF">AMECASPLE_037453</name>
</gene>
<evidence type="ECO:0000313" key="2">
    <source>
        <dbReference type="Proteomes" id="UP001469553"/>
    </source>
</evidence>
<protein>
    <submittedName>
        <fullName evidence="1">Uncharacterized protein</fullName>
    </submittedName>
</protein>
<name>A0ABV1A3A6_9TELE</name>
<keyword evidence="2" id="KW-1185">Reference proteome</keyword>
<dbReference type="EMBL" id="JAHRIP010081581">
    <property type="protein sequence ID" value="MEQ2313033.1"/>
    <property type="molecule type" value="Genomic_DNA"/>
</dbReference>
<sequence>MMVDFSGTSIYPGPSSKICSPVLRDESASGTPTTGAVFPLLNTCPSVFGCPCVLDSVPVRFLVPELTCMNSSCHLWSEASGWQQTDSSFLRRTCDRTLLTLHRVYLPSRSAKTHHAVPSSSSSWINFTHLWLIIGSQTPLIPPWRFIISSL</sequence>
<proteinExistence type="predicted"/>
<evidence type="ECO:0000313" key="1">
    <source>
        <dbReference type="EMBL" id="MEQ2313033.1"/>
    </source>
</evidence>
<organism evidence="1 2">
    <name type="scientific">Ameca splendens</name>
    <dbReference type="NCBI Taxonomy" id="208324"/>
    <lineage>
        <taxon>Eukaryota</taxon>
        <taxon>Metazoa</taxon>
        <taxon>Chordata</taxon>
        <taxon>Craniata</taxon>
        <taxon>Vertebrata</taxon>
        <taxon>Euteleostomi</taxon>
        <taxon>Actinopterygii</taxon>
        <taxon>Neopterygii</taxon>
        <taxon>Teleostei</taxon>
        <taxon>Neoteleostei</taxon>
        <taxon>Acanthomorphata</taxon>
        <taxon>Ovalentaria</taxon>
        <taxon>Atherinomorphae</taxon>
        <taxon>Cyprinodontiformes</taxon>
        <taxon>Goodeidae</taxon>
        <taxon>Ameca</taxon>
    </lineage>
</organism>
<accession>A0ABV1A3A6</accession>
<comment type="caution">
    <text evidence="1">The sequence shown here is derived from an EMBL/GenBank/DDBJ whole genome shotgun (WGS) entry which is preliminary data.</text>
</comment>
<reference evidence="1 2" key="1">
    <citation type="submission" date="2021-06" db="EMBL/GenBank/DDBJ databases">
        <authorList>
            <person name="Palmer J.M."/>
        </authorList>
    </citation>
    <scope>NUCLEOTIDE SEQUENCE [LARGE SCALE GENOMIC DNA]</scope>
    <source>
        <strain evidence="1 2">AS_MEX2019</strain>
        <tissue evidence="1">Muscle</tissue>
    </source>
</reference>